<comment type="caution">
    <text evidence="2">The sequence shown here is derived from an EMBL/GenBank/DDBJ whole genome shotgun (WGS) entry which is preliminary data.</text>
</comment>
<reference evidence="2 3" key="1">
    <citation type="submission" date="2020-04" db="EMBL/GenBank/DDBJ databases">
        <title>Flammeovirgaceae bacterium KN852 isolated from deep sea.</title>
        <authorList>
            <person name="Zhang D.-C."/>
        </authorList>
    </citation>
    <scope>NUCLEOTIDE SEQUENCE [LARGE SCALE GENOMIC DNA]</scope>
    <source>
        <strain evidence="2 3">KN852</strain>
    </source>
</reference>
<sequence>MNLKYLIGVLMSFPLLPLLIYDGRKVKNSVPELPEAKDLEGKCLIDSNQTFTMLAIGESTIAGVGAKSNNEGYVGSLARSLAKELNANIEWKVYAKSGYSAIEVNNLIIPEIKCENPDLIVVGLGGNDSFNLNTPGRWKNEIERLIEMLKLKFPSTPIYFNKIPPIKIFPAFTSTMKFTIGNLAEILGEELSNLVNQYDHVFYSAGPIKIEDLTRIDNSEPDLNEYFSDGVHPSEKAYKALADNMAKFIIENWDGNSVSKS</sequence>
<evidence type="ECO:0000313" key="2">
    <source>
        <dbReference type="EMBL" id="NMM49247.1"/>
    </source>
</evidence>
<dbReference type="PANTHER" id="PTHR30383">
    <property type="entry name" value="THIOESTERASE 1/PROTEASE 1/LYSOPHOSPHOLIPASE L1"/>
    <property type="match status" value="1"/>
</dbReference>
<feature type="domain" description="SGNH hydrolase-type esterase" evidence="1">
    <location>
        <begin position="55"/>
        <end position="240"/>
    </location>
</feature>
<organism evidence="2 3">
    <name type="scientific">Marinigracilibium pacificum</name>
    <dbReference type="NCBI Taxonomy" id="2729599"/>
    <lineage>
        <taxon>Bacteria</taxon>
        <taxon>Pseudomonadati</taxon>
        <taxon>Bacteroidota</taxon>
        <taxon>Cytophagia</taxon>
        <taxon>Cytophagales</taxon>
        <taxon>Flammeovirgaceae</taxon>
        <taxon>Marinigracilibium</taxon>
    </lineage>
</organism>
<dbReference type="InterPro" id="IPR036514">
    <property type="entry name" value="SGNH_hydro_sf"/>
</dbReference>
<dbReference type="SUPFAM" id="SSF52266">
    <property type="entry name" value="SGNH hydrolase"/>
    <property type="match status" value="1"/>
</dbReference>
<dbReference type="PANTHER" id="PTHR30383:SF5">
    <property type="entry name" value="SGNH HYDROLASE-TYPE ESTERASE DOMAIN-CONTAINING PROTEIN"/>
    <property type="match status" value="1"/>
</dbReference>
<dbReference type="Pfam" id="PF13472">
    <property type="entry name" value="Lipase_GDSL_2"/>
    <property type="match status" value="1"/>
</dbReference>
<evidence type="ECO:0000259" key="1">
    <source>
        <dbReference type="Pfam" id="PF13472"/>
    </source>
</evidence>
<name>A0A848IY80_9BACT</name>
<protein>
    <submittedName>
        <fullName evidence="2">SGNH/GDSL hydrolase family protein</fullName>
    </submittedName>
</protein>
<dbReference type="EMBL" id="JABBNU010000007">
    <property type="protein sequence ID" value="NMM49247.1"/>
    <property type="molecule type" value="Genomic_DNA"/>
</dbReference>
<dbReference type="InterPro" id="IPR051532">
    <property type="entry name" value="Ester_Hydrolysis_Enzymes"/>
</dbReference>
<gene>
    <name evidence="2" type="ORF">HH304_12620</name>
</gene>
<keyword evidence="2" id="KW-0378">Hydrolase</keyword>
<dbReference type="GO" id="GO:0004622">
    <property type="term" value="F:phosphatidylcholine lysophospholipase activity"/>
    <property type="evidence" value="ECO:0007669"/>
    <property type="project" value="TreeGrafter"/>
</dbReference>
<dbReference type="Proteomes" id="UP000559010">
    <property type="component" value="Unassembled WGS sequence"/>
</dbReference>
<dbReference type="RefSeq" id="WP_169682159.1">
    <property type="nucleotide sequence ID" value="NZ_JABBNU010000007.1"/>
</dbReference>
<accession>A0A848IY80</accession>
<dbReference type="Gene3D" id="3.40.50.1110">
    <property type="entry name" value="SGNH hydrolase"/>
    <property type="match status" value="1"/>
</dbReference>
<evidence type="ECO:0000313" key="3">
    <source>
        <dbReference type="Proteomes" id="UP000559010"/>
    </source>
</evidence>
<proteinExistence type="predicted"/>
<dbReference type="AlphaFoldDB" id="A0A848IY80"/>
<dbReference type="InterPro" id="IPR013830">
    <property type="entry name" value="SGNH_hydro"/>
</dbReference>
<keyword evidence="3" id="KW-1185">Reference proteome</keyword>
<dbReference type="CDD" id="cd01836">
    <property type="entry name" value="FeeA_FeeB_like"/>
    <property type="match status" value="1"/>
</dbReference>